<dbReference type="PANTHER" id="PTHR43133:SF46">
    <property type="entry name" value="RNA POLYMERASE SIGMA-70 FACTOR ECF SUBFAMILY"/>
    <property type="match status" value="1"/>
</dbReference>
<dbReference type="EMBL" id="ACKS01000009">
    <property type="protein sequence ID" value="EFA45509.1"/>
    <property type="molecule type" value="Genomic_DNA"/>
</dbReference>
<dbReference type="InterPro" id="IPR039425">
    <property type="entry name" value="RNA_pol_sigma-70-like"/>
</dbReference>
<dbReference type="Pfam" id="PF04542">
    <property type="entry name" value="Sigma70_r2"/>
    <property type="match status" value="1"/>
</dbReference>
<dbReference type="Pfam" id="PF08281">
    <property type="entry name" value="Sigma70_r4_2"/>
    <property type="match status" value="1"/>
</dbReference>
<evidence type="ECO:0000256" key="2">
    <source>
        <dbReference type="ARBA" id="ARBA00023015"/>
    </source>
</evidence>
<keyword evidence="3" id="KW-0731">Sigma factor</keyword>
<dbReference type="AlphaFoldDB" id="D1PT15"/>
<dbReference type="CDD" id="cd06171">
    <property type="entry name" value="Sigma70_r4"/>
    <property type="match status" value="1"/>
</dbReference>
<organism evidence="7 8">
    <name type="scientific">Hallella bergensis DSM 17361</name>
    <dbReference type="NCBI Taxonomy" id="585502"/>
    <lineage>
        <taxon>Bacteria</taxon>
        <taxon>Pseudomonadati</taxon>
        <taxon>Bacteroidota</taxon>
        <taxon>Bacteroidia</taxon>
        <taxon>Bacteroidales</taxon>
        <taxon>Prevotellaceae</taxon>
        <taxon>Hallella</taxon>
    </lineage>
</organism>
<evidence type="ECO:0000259" key="6">
    <source>
        <dbReference type="Pfam" id="PF08281"/>
    </source>
</evidence>
<dbReference type="eggNOG" id="COG1595">
    <property type="taxonomic scope" value="Bacteria"/>
</dbReference>
<dbReference type="Gene3D" id="1.10.1740.10">
    <property type="match status" value="1"/>
</dbReference>
<evidence type="ECO:0000256" key="3">
    <source>
        <dbReference type="ARBA" id="ARBA00023082"/>
    </source>
</evidence>
<dbReference type="GO" id="GO:0016987">
    <property type="term" value="F:sigma factor activity"/>
    <property type="evidence" value="ECO:0007669"/>
    <property type="project" value="UniProtKB-KW"/>
</dbReference>
<feature type="domain" description="RNA polymerase sigma-70 region 2" evidence="5">
    <location>
        <begin position="84"/>
        <end position="152"/>
    </location>
</feature>
<accession>D1PT15</accession>
<dbReference type="PANTHER" id="PTHR43133">
    <property type="entry name" value="RNA POLYMERASE ECF-TYPE SIGMA FACTO"/>
    <property type="match status" value="1"/>
</dbReference>
<dbReference type="InterPro" id="IPR036388">
    <property type="entry name" value="WH-like_DNA-bd_sf"/>
</dbReference>
<dbReference type="NCBIfam" id="TIGR02937">
    <property type="entry name" value="sigma70-ECF"/>
    <property type="match status" value="1"/>
</dbReference>
<evidence type="ECO:0000256" key="4">
    <source>
        <dbReference type="ARBA" id="ARBA00023163"/>
    </source>
</evidence>
<evidence type="ECO:0000259" key="5">
    <source>
        <dbReference type="Pfam" id="PF04542"/>
    </source>
</evidence>
<comment type="caution">
    <text evidence="7">The sequence shown here is derived from an EMBL/GenBank/DDBJ whole genome shotgun (WGS) entry which is preliminary data.</text>
</comment>
<dbReference type="GO" id="GO:0006352">
    <property type="term" value="P:DNA-templated transcription initiation"/>
    <property type="evidence" value="ECO:0007669"/>
    <property type="project" value="InterPro"/>
</dbReference>
<evidence type="ECO:0000313" key="7">
    <source>
        <dbReference type="EMBL" id="EFA45509.1"/>
    </source>
</evidence>
<keyword evidence="2" id="KW-0805">Transcription regulation</keyword>
<dbReference type="InterPro" id="IPR013249">
    <property type="entry name" value="RNA_pol_sigma70_r4_t2"/>
</dbReference>
<name>D1PT15_9BACT</name>
<keyword evidence="4" id="KW-0804">Transcription</keyword>
<dbReference type="InterPro" id="IPR013324">
    <property type="entry name" value="RNA_pol_sigma_r3/r4-like"/>
</dbReference>
<dbReference type="Gene3D" id="1.10.10.10">
    <property type="entry name" value="Winged helix-like DNA-binding domain superfamily/Winged helix DNA-binding domain"/>
    <property type="match status" value="1"/>
</dbReference>
<evidence type="ECO:0000313" key="8">
    <source>
        <dbReference type="Proteomes" id="UP000003160"/>
    </source>
</evidence>
<dbReference type="HOGENOM" id="CLU_047691_3_2_10"/>
<reference evidence="7 8" key="1">
    <citation type="submission" date="2009-10" db="EMBL/GenBank/DDBJ databases">
        <authorList>
            <person name="Qin X."/>
            <person name="Bachman B."/>
            <person name="Battles P."/>
            <person name="Bell A."/>
            <person name="Bess C."/>
            <person name="Bickham C."/>
            <person name="Chaboub L."/>
            <person name="Chen D."/>
            <person name="Coyle M."/>
            <person name="Deiros D.R."/>
            <person name="Dinh H."/>
            <person name="Forbes L."/>
            <person name="Fowler G."/>
            <person name="Francisco L."/>
            <person name="Fu Q."/>
            <person name="Gubbala S."/>
            <person name="Hale W."/>
            <person name="Han Y."/>
            <person name="Hemphill L."/>
            <person name="Highlander S.K."/>
            <person name="Hirani K."/>
            <person name="Hogues M."/>
            <person name="Jackson L."/>
            <person name="Jakkamsetti A."/>
            <person name="Javaid M."/>
            <person name="Jiang H."/>
            <person name="Korchina V."/>
            <person name="Kovar C."/>
            <person name="Lara F."/>
            <person name="Lee S."/>
            <person name="Mata R."/>
            <person name="Mathew T."/>
            <person name="Moen C."/>
            <person name="Morales K."/>
            <person name="Munidasa M."/>
            <person name="Nazareth L."/>
            <person name="Ngo R."/>
            <person name="Nguyen L."/>
            <person name="Okwuonu G."/>
            <person name="Ongeri F."/>
            <person name="Patil S."/>
            <person name="Petrosino J."/>
            <person name="Pham C."/>
            <person name="Pham P."/>
            <person name="Pu L.-L."/>
            <person name="Puazo M."/>
            <person name="Raj R."/>
            <person name="Reid J."/>
            <person name="Rouhana J."/>
            <person name="Saada N."/>
            <person name="Shang Y."/>
            <person name="Simmons D."/>
            <person name="Thornton R."/>
            <person name="Warren J."/>
            <person name="Weissenberger G."/>
            <person name="Zhang J."/>
            <person name="Zhang L."/>
            <person name="Zhou C."/>
            <person name="Zhu D."/>
            <person name="Muzny D."/>
            <person name="Worley K."/>
            <person name="Gibbs R."/>
        </authorList>
    </citation>
    <scope>NUCLEOTIDE SEQUENCE [LARGE SCALE GENOMIC DNA]</scope>
    <source>
        <strain evidence="7 8">DSM 17361</strain>
    </source>
</reference>
<dbReference type="GO" id="GO:0003677">
    <property type="term" value="F:DNA binding"/>
    <property type="evidence" value="ECO:0007669"/>
    <property type="project" value="InterPro"/>
</dbReference>
<proteinExistence type="inferred from homology"/>
<sequence>MASLGLGYCFFSVLSLTLSNNDETFKVPVDIYMMENLRGWACKVFSMFAFNGQKYHLMRHVPADREERIVSLFRQGNALAMEMLYADYASYLTGVCARYIRNDDDLKDVLQEGFIKIFTQIDRFEYRGKGSLRAWASRIMVNESLQALRRQKQLTCPLPEDMMPDLPDEEPDTDGLEADTLVRLIRKLPDGYRAVLNLYVLEGKSHKEIAQLLGIKPDSSASQLHRAKNMLAQLIKNHQGGKL</sequence>
<evidence type="ECO:0000256" key="1">
    <source>
        <dbReference type="ARBA" id="ARBA00010641"/>
    </source>
</evidence>
<comment type="similarity">
    <text evidence="1">Belongs to the sigma-70 factor family. ECF subfamily.</text>
</comment>
<protein>
    <submittedName>
        <fullName evidence="7">Sigma-70 region 2</fullName>
    </submittedName>
</protein>
<feature type="domain" description="RNA polymerase sigma factor 70 region 4 type 2" evidence="6">
    <location>
        <begin position="181"/>
        <end position="230"/>
    </location>
</feature>
<dbReference type="InterPro" id="IPR013325">
    <property type="entry name" value="RNA_pol_sigma_r2"/>
</dbReference>
<dbReference type="InterPro" id="IPR007627">
    <property type="entry name" value="RNA_pol_sigma70_r2"/>
</dbReference>
<dbReference type="InterPro" id="IPR014284">
    <property type="entry name" value="RNA_pol_sigma-70_dom"/>
</dbReference>
<gene>
    <name evidence="7" type="ORF">HMPREF0645_0100</name>
</gene>
<dbReference type="Proteomes" id="UP000003160">
    <property type="component" value="Unassembled WGS sequence"/>
</dbReference>
<keyword evidence="8" id="KW-1185">Reference proteome</keyword>
<dbReference type="SUPFAM" id="SSF88946">
    <property type="entry name" value="Sigma2 domain of RNA polymerase sigma factors"/>
    <property type="match status" value="1"/>
</dbReference>
<dbReference type="SUPFAM" id="SSF88659">
    <property type="entry name" value="Sigma3 and sigma4 domains of RNA polymerase sigma factors"/>
    <property type="match status" value="1"/>
</dbReference>